<accession>A0ABV2N1X8</accession>
<keyword evidence="2" id="KW-0805">Transcription regulation</keyword>
<keyword evidence="4" id="KW-0804">Transcription</keyword>
<evidence type="ECO:0000256" key="1">
    <source>
        <dbReference type="ARBA" id="ARBA00009437"/>
    </source>
</evidence>
<dbReference type="InterPro" id="IPR036388">
    <property type="entry name" value="WH-like_DNA-bd_sf"/>
</dbReference>
<keyword evidence="7" id="KW-1185">Reference proteome</keyword>
<dbReference type="EMBL" id="JBEPML010000010">
    <property type="protein sequence ID" value="MET3792779.1"/>
    <property type="molecule type" value="Genomic_DNA"/>
</dbReference>
<dbReference type="Pfam" id="PF03466">
    <property type="entry name" value="LysR_substrate"/>
    <property type="match status" value="1"/>
</dbReference>
<dbReference type="Gene3D" id="1.10.10.10">
    <property type="entry name" value="Winged helix-like DNA-binding domain superfamily/Winged helix DNA-binding domain"/>
    <property type="match status" value="1"/>
</dbReference>
<feature type="domain" description="HTH lysR-type" evidence="5">
    <location>
        <begin position="7"/>
        <end position="63"/>
    </location>
</feature>
<evidence type="ECO:0000259" key="5">
    <source>
        <dbReference type="PROSITE" id="PS50931"/>
    </source>
</evidence>
<evidence type="ECO:0000256" key="3">
    <source>
        <dbReference type="ARBA" id="ARBA00023125"/>
    </source>
</evidence>
<dbReference type="PROSITE" id="PS50931">
    <property type="entry name" value="HTH_LYSR"/>
    <property type="match status" value="1"/>
</dbReference>
<dbReference type="InterPro" id="IPR000847">
    <property type="entry name" value="LysR_HTH_N"/>
</dbReference>
<dbReference type="GO" id="GO:0003677">
    <property type="term" value="F:DNA binding"/>
    <property type="evidence" value="ECO:0007669"/>
    <property type="project" value="UniProtKB-KW"/>
</dbReference>
<dbReference type="Proteomes" id="UP001549076">
    <property type="component" value="Unassembled WGS sequence"/>
</dbReference>
<name>A0ABV2N1X8_9HYPH</name>
<dbReference type="CDD" id="cd05466">
    <property type="entry name" value="PBP2_LTTR_substrate"/>
    <property type="match status" value="1"/>
</dbReference>
<dbReference type="InterPro" id="IPR005119">
    <property type="entry name" value="LysR_subst-bd"/>
</dbReference>
<comment type="similarity">
    <text evidence="1">Belongs to the LysR transcriptional regulatory family.</text>
</comment>
<sequence>MRFSPSDLRGLAVFRSIIENGGFGGAQLALGMSQSTLSFHLKALEERVGFELCRRGRRGFHLTEKGREVYEASKSLVAAVSSFEGRLGELRKEIVGTLRVGVVANTVTDPGLPMDAVMEACLRQVKDAEIELLVTHPKALMDELARDGIDIALTPPMRIGPDFREKLFYHEMHSLYCSHRHPLFHADPAALTPEEIARHDFIVRSYANKSEIDFYPDARVRIQSSTMEAQAILILSGRVIGYLPEHFARQWEESGQMRRLNSPAERYASPLVIVSKLDQRISSIQRLFIRELTRRCVLDSAGA</sequence>
<dbReference type="SUPFAM" id="SSF53850">
    <property type="entry name" value="Periplasmic binding protein-like II"/>
    <property type="match status" value="1"/>
</dbReference>
<evidence type="ECO:0000313" key="6">
    <source>
        <dbReference type="EMBL" id="MET3792779.1"/>
    </source>
</evidence>
<dbReference type="PANTHER" id="PTHR30126:SF98">
    <property type="entry name" value="HTH-TYPE TRANSCRIPTIONAL ACTIVATOR BAUR"/>
    <property type="match status" value="1"/>
</dbReference>
<dbReference type="InterPro" id="IPR036390">
    <property type="entry name" value="WH_DNA-bd_sf"/>
</dbReference>
<keyword evidence="3 6" id="KW-0238">DNA-binding</keyword>
<dbReference type="Pfam" id="PF00126">
    <property type="entry name" value="HTH_1"/>
    <property type="match status" value="1"/>
</dbReference>
<proteinExistence type="inferred from homology"/>
<dbReference type="PANTHER" id="PTHR30126">
    <property type="entry name" value="HTH-TYPE TRANSCRIPTIONAL REGULATOR"/>
    <property type="match status" value="1"/>
</dbReference>
<evidence type="ECO:0000256" key="2">
    <source>
        <dbReference type="ARBA" id="ARBA00023015"/>
    </source>
</evidence>
<evidence type="ECO:0000313" key="7">
    <source>
        <dbReference type="Proteomes" id="UP001549076"/>
    </source>
</evidence>
<dbReference type="RefSeq" id="WP_354196101.1">
    <property type="nucleotide sequence ID" value="NZ_JBEPML010000010.1"/>
</dbReference>
<gene>
    <name evidence="6" type="ORF">ABID37_003002</name>
</gene>
<dbReference type="SUPFAM" id="SSF46785">
    <property type="entry name" value="Winged helix' DNA-binding domain"/>
    <property type="match status" value="1"/>
</dbReference>
<organism evidence="6 7">
    <name type="scientific">Aquamicrobium terrae</name>
    <dbReference type="NCBI Taxonomy" id="1324945"/>
    <lineage>
        <taxon>Bacteria</taxon>
        <taxon>Pseudomonadati</taxon>
        <taxon>Pseudomonadota</taxon>
        <taxon>Alphaproteobacteria</taxon>
        <taxon>Hyphomicrobiales</taxon>
        <taxon>Phyllobacteriaceae</taxon>
        <taxon>Aquamicrobium</taxon>
    </lineage>
</organism>
<protein>
    <submittedName>
        <fullName evidence="6">DNA-binding transcriptional LysR family regulator</fullName>
    </submittedName>
</protein>
<evidence type="ECO:0000256" key="4">
    <source>
        <dbReference type="ARBA" id="ARBA00023163"/>
    </source>
</evidence>
<comment type="caution">
    <text evidence="6">The sequence shown here is derived from an EMBL/GenBank/DDBJ whole genome shotgun (WGS) entry which is preliminary data.</text>
</comment>
<reference evidence="6 7" key="1">
    <citation type="submission" date="2024-06" db="EMBL/GenBank/DDBJ databases">
        <title>Genomic Encyclopedia of Type Strains, Phase IV (KMG-IV): sequencing the most valuable type-strain genomes for metagenomic binning, comparative biology and taxonomic classification.</title>
        <authorList>
            <person name="Goeker M."/>
        </authorList>
    </citation>
    <scope>NUCLEOTIDE SEQUENCE [LARGE SCALE GENOMIC DNA]</scope>
    <source>
        <strain evidence="6 7">DSM 27865</strain>
    </source>
</reference>
<dbReference type="Gene3D" id="3.40.190.10">
    <property type="entry name" value="Periplasmic binding protein-like II"/>
    <property type="match status" value="2"/>
</dbReference>